<dbReference type="Proteomes" id="UP000321362">
    <property type="component" value="Chromosome"/>
</dbReference>
<dbReference type="OrthoDB" id="101122at2"/>
<feature type="domain" description="Secretion system C-terminal sorting" evidence="2">
    <location>
        <begin position="1089"/>
        <end position="1161"/>
    </location>
</feature>
<proteinExistence type="predicted"/>
<dbReference type="InterPro" id="IPR026444">
    <property type="entry name" value="Secre_tail"/>
</dbReference>
<dbReference type="EMBL" id="CP042437">
    <property type="protein sequence ID" value="QEC75351.1"/>
    <property type="molecule type" value="Genomic_DNA"/>
</dbReference>
<dbReference type="Pfam" id="PF18962">
    <property type="entry name" value="Por_Secre_tail"/>
    <property type="match status" value="1"/>
</dbReference>
<protein>
    <submittedName>
        <fullName evidence="3">T9SS type A sorting domain-containing protein</fullName>
    </submittedName>
</protein>
<feature type="chain" id="PRO_5023044053" evidence="1">
    <location>
        <begin position="24"/>
        <end position="1169"/>
    </location>
</feature>
<reference evidence="3 4" key="1">
    <citation type="journal article" date="2013" name="J. Microbiol.">
        <title>Mucilaginibacter ginsenosidivorax sp. nov., with ginsenoside converting activity isolated from sediment.</title>
        <authorList>
            <person name="Kim J.K."/>
            <person name="Choi T.E."/>
            <person name="Liu Q.M."/>
            <person name="Park H.Y."/>
            <person name="Yi T.H."/>
            <person name="Yoon M.H."/>
            <person name="Kim S.C."/>
            <person name="Im W.T."/>
        </authorList>
    </citation>
    <scope>NUCLEOTIDE SEQUENCE [LARGE SCALE GENOMIC DNA]</scope>
    <source>
        <strain evidence="3 4">KHI28</strain>
    </source>
</reference>
<keyword evidence="4" id="KW-1185">Reference proteome</keyword>
<dbReference type="KEGG" id="mgk:FSB76_05115"/>
<dbReference type="RefSeq" id="WP_147052504.1">
    <property type="nucleotide sequence ID" value="NZ_CP042437.1"/>
</dbReference>
<keyword evidence="1" id="KW-0732">Signal</keyword>
<evidence type="ECO:0000256" key="1">
    <source>
        <dbReference type="SAM" id="SignalP"/>
    </source>
</evidence>
<dbReference type="NCBIfam" id="TIGR04183">
    <property type="entry name" value="Por_Secre_tail"/>
    <property type="match status" value="1"/>
</dbReference>
<evidence type="ECO:0000259" key="2">
    <source>
        <dbReference type="Pfam" id="PF18962"/>
    </source>
</evidence>
<gene>
    <name evidence="3" type="ORF">FSB76_05115</name>
</gene>
<organism evidence="3 4">
    <name type="scientific">Mucilaginibacter ginsenosidivorax</name>
    <dbReference type="NCBI Taxonomy" id="862126"/>
    <lineage>
        <taxon>Bacteria</taxon>
        <taxon>Pseudomonadati</taxon>
        <taxon>Bacteroidota</taxon>
        <taxon>Sphingobacteriia</taxon>
        <taxon>Sphingobacteriales</taxon>
        <taxon>Sphingobacteriaceae</taxon>
        <taxon>Mucilaginibacter</taxon>
    </lineage>
</organism>
<name>A0A5B8VW04_9SPHI</name>
<dbReference type="AlphaFoldDB" id="A0A5B8VW04"/>
<evidence type="ECO:0000313" key="4">
    <source>
        <dbReference type="Proteomes" id="UP000321362"/>
    </source>
</evidence>
<feature type="signal peptide" evidence="1">
    <location>
        <begin position="1"/>
        <end position="23"/>
    </location>
</feature>
<accession>A0A5B8VW04</accession>
<evidence type="ECO:0000313" key="3">
    <source>
        <dbReference type="EMBL" id="QEC75351.1"/>
    </source>
</evidence>
<sequence>MKTRILFGVILSFILLFSKPVTAASYFWTGNAGTTNWTTANNWFNITTNSVSNYPGSSGTSDVAQIWTSNVTINLTSTITISSLQTPFYGTYNLTVTFTGNPTLNVTGISTAQPVFTSSGLTFSGPGTVNVGSSVGFQYLSGFVIGANAIVNFPSGTAVTFNNPPAFSNAGTLNLNNATFTISNTINNSGTININGASALISTSAATNNSGTITCTSGQFSSSSDLTNSGTVNILSSGYFDLSGGPSIFTNTNTVNLSSSSTLRLSNNGGRLINSGSGVFTANASTVNLYGSGAYINNSATLKATGTTFSFNNGNYIQNTGTLTTQSACVFNMTTSNSYISNTSTYTDHGSTYNLQGSGSYFQNSGSTSVVKARGTTFNLGTGGNNSMNITNSGTFTADSTSYINLASYQDGLTNTGVFNAGTSGSPCLITLSAQACFVTNTGSSSQAAYFNLGSTSIISISGGYQPTVTNTNNAYSFFTLMSDALGSAAFDQILSNTNNTPAIAGTYNVQRFVSGGNLATNRGYRIFSSPTNITNPYSTSTTYTNYISLNTLKNSYTVYSSTTANSSYPGAFTAGPSGNSSGFSYANTNSTIYFYNETRAVSNTSFNSGKHVGVTAIGASTVTLNGVGAVSMPVGNGYILYYVGPNSRTDGTTGSPLDCYITNVGYINQGDVTVALWYTPKNGSSNASTGQLSYSLSTLTGGAGYNMVGNPYPSTINIATVLGHNSNISTAYLLNKTNSPGQAYYAYTANGTSAPGIGYALSGEGFLVRTTSGGNSLTFKETDKVASQQLTGSNLLMSSPKAQTLTLDGAGKSFKSTAAAFSPQTASVKELDAQGNPLTGLYVKIEKDSLTYDYCGVYFRSDWQSIYNENLDAAELDASSSSVLVSSLSSDGVNASVKHFPDYKKGVSIKLYANGRADGLYNLKIEGIRNIDTSNYKITLLDHFKKDSLDIGRYKSYAFNILKSDTNTFGANRFELSVHQLPAGARYQLASFTAQKATDGVLLTWRAYNEGDNYFYTLEKQQANGTDYASLYQIQSNGGTIYKYTDKTPNTGNNIYRLKQVDLFGNITYSALVSIYYDKSGNASMFTLYPNPTTETINVNVTYGKTSSAATGSYKLNIYDVTGSLISQKTADNSSFSQNVSEFKPGVYIVELKDNQGSSLGKAKFLKQ</sequence>